<reference evidence="2" key="1">
    <citation type="submission" date="2020-02" db="EMBL/GenBank/DDBJ databases">
        <title>Delineation of the pyrene-degrading pathway in Roseobacter clade bacteria by genomic analysis.</title>
        <authorList>
            <person name="Zhou H."/>
            <person name="Wang H."/>
        </authorList>
    </citation>
    <scope>NUCLEOTIDE SEQUENCE</scope>
    <source>
        <strain evidence="2">PrR005</strain>
    </source>
</reference>
<evidence type="ECO:0000256" key="1">
    <source>
        <dbReference type="SAM" id="MobiDB-lite"/>
    </source>
</evidence>
<comment type="caution">
    <text evidence="2">The sequence shown here is derived from an EMBL/GenBank/DDBJ whole genome shotgun (WGS) entry which is preliminary data.</text>
</comment>
<organism evidence="2">
    <name type="scientific">Ruegeria sp. PrR005</name>
    <dbReference type="NCBI Taxonomy" id="2706882"/>
    <lineage>
        <taxon>Bacteria</taxon>
        <taxon>Pseudomonadati</taxon>
        <taxon>Pseudomonadota</taxon>
        <taxon>Alphaproteobacteria</taxon>
        <taxon>Rhodobacterales</taxon>
        <taxon>Roseobacteraceae</taxon>
        <taxon>Ruegeria</taxon>
    </lineage>
</organism>
<keyword evidence="2" id="KW-0969">Cilium</keyword>
<sequence length="119" mass="13364">MEHDTLSELLASLDKLLDLERTALVSGELDQLGPMTDEKERLVAQINASVDLTPEQLEPLHRKVTRNQALLNSALDGIRSVANRMAELRRVRQGLETYDSAGQKHRFSATRSSQLEKRA</sequence>
<dbReference type="RefSeq" id="WP_164130358.1">
    <property type="nucleotide sequence ID" value="NZ_JAAGOX010000022.1"/>
</dbReference>
<evidence type="ECO:0000313" key="2">
    <source>
        <dbReference type="EMBL" id="NDW45832.1"/>
    </source>
</evidence>
<proteinExistence type="predicted"/>
<keyword evidence="2" id="KW-0966">Cell projection</keyword>
<dbReference type="GO" id="GO:0044780">
    <property type="term" value="P:bacterial-type flagellum assembly"/>
    <property type="evidence" value="ECO:0007669"/>
    <property type="project" value="InterPro"/>
</dbReference>
<dbReference type="InterPro" id="IPR036679">
    <property type="entry name" value="FlgN-like_sf"/>
</dbReference>
<feature type="region of interest" description="Disordered" evidence="1">
    <location>
        <begin position="99"/>
        <end position="119"/>
    </location>
</feature>
<keyword evidence="2" id="KW-0282">Flagellum</keyword>
<dbReference type="Gene3D" id="1.20.58.300">
    <property type="entry name" value="FlgN-like"/>
    <property type="match status" value="1"/>
</dbReference>
<dbReference type="SUPFAM" id="SSF140566">
    <property type="entry name" value="FlgN-like"/>
    <property type="match status" value="1"/>
</dbReference>
<protein>
    <submittedName>
        <fullName evidence="2">Flagellar biosynthesis protein FlgN</fullName>
    </submittedName>
</protein>
<gene>
    <name evidence="2" type="ORF">G0P99_12770</name>
</gene>
<name>A0A6B2NNY5_9RHOB</name>
<dbReference type="EMBL" id="JAAGOX010000022">
    <property type="protein sequence ID" value="NDW45832.1"/>
    <property type="molecule type" value="Genomic_DNA"/>
</dbReference>
<dbReference type="AlphaFoldDB" id="A0A6B2NNY5"/>
<accession>A0A6B2NNY5</accession>